<evidence type="ECO:0000313" key="1">
    <source>
        <dbReference type="EMBL" id="HGI29807.1"/>
    </source>
</evidence>
<dbReference type="AlphaFoldDB" id="A0A7V3YET9"/>
<protein>
    <submittedName>
        <fullName evidence="1">Uncharacterized protein</fullName>
    </submittedName>
</protein>
<accession>A0A7V3YET9</accession>
<dbReference type="EMBL" id="DTFV01000008">
    <property type="protein sequence ID" value="HGI29807.1"/>
    <property type="molecule type" value="Genomic_DNA"/>
</dbReference>
<name>A0A7V3YET9_9BACT</name>
<proteinExistence type="predicted"/>
<organism evidence="1">
    <name type="scientific">Candidatus Caldatribacterium californiense</name>
    <dbReference type="NCBI Taxonomy" id="1454726"/>
    <lineage>
        <taxon>Bacteria</taxon>
        <taxon>Pseudomonadati</taxon>
        <taxon>Atribacterota</taxon>
        <taxon>Atribacteria</taxon>
        <taxon>Atribacterales</taxon>
        <taxon>Candidatus Caldatribacteriaceae</taxon>
        <taxon>Candidatus Caldatribacterium</taxon>
    </lineage>
</organism>
<comment type="caution">
    <text evidence="1">The sequence shown here is derived from an EMBL/GenBank/DDBJ whole genome shotgun (WGS) entry which is preliminary data.</text>
</comment>
<gene>
    <name evidence="1" type="ORF">ENV30_00600</name>
</gene>
<sequence>MIPVDRGRESIRDIFEEFFFGPLGRFLDPFLSEEARQHLSRARLELLRAARAFIDAEIERLEKGKRQE</sequence>
<reference evidence="1" key="1">
    <citation type="journal article" date="2020" name="mSystems">
        <title>Genome- and Community-Level Interaction Insights into Carbon Utilization and Element Cycling Functions of Hydrothermarchaeota in Hydrothermal Sediment.</title>
        <authorList>
            <person name="Zhou Z."/>
            <person name="Liu Y."/>
            <person name="Xu W."/>
            <person name="Pan J."/>
            <person name="Luo Z.H."/>
            <person name="Li M."/>
        </authorList>
    </citation>
    <scope>NUCLEOTIDE SEQUENCE [LARGE SCALE GENOMIC DNA]</scope>
    <source>
        <strain evidence="1">SpSt-747</strain>
    </source>
</reference>